<evidence type="ECO:0000313" key="3">
    <source>
        <dbReference type="EMBL" id="QBP06198.1"/>
    </source>
</evidence>
<evidence type="ECO:0000259" key="2">
    <source>
        <dbReference type="Pfam" id="PF16075"/>
    </source>
</evidence>
<dbReference type="Pfam" id="PF16075">
    <property type="entry name" value="DUF4815"/>
    <property type="match status" value="3"/>
</dbReference>
<dbReference type="EMBL" id="MK580972">
    <property type="protein sequence ID" value="QBP06198.1"/>
    <property type="molecule type" value="Genomic_DNA"/>
</dbReference>
<name>A0A482IF71_9CAUD</name>
<dbReference type="RefSeq" id="YP_009844348.1">
    <property type="nucleotide sequence ID" value="NC_048755.1"/>
</dbReference>
<protein>
    <submittedName>
        <fullName evidence="3">Virulence associated protein</fullName>
    </submittedName>
</protein>
<organism evidence="3 4">
    <name type="scientific">Stenotrophomonas phage YB07</name>
    <dbReference type="NCBI Taxonomy" id="2555548"/>
    <lineage>
        <taxon>Viruses</taxon>
        <taxon>Duplodnaviria</taxon>
        <taxon>Heunggongvirae</taxon>
        <taxon>Uroviricota</taxon>
        <taxon>Caudoviricetes</taxon>
        <taxon>Menderavirus</taxon>
        <taxon>Menderavirus IMESM1</taxon>
    </lineage>
</organism>
<dbReference type="InterPro" id="IPR038648">
    <property type="entry name" value="PHR_sf"/>
</dbReference>
<dbReference type="InterPro" id="IPR032096">
    <property type="entry name" value="DUF4815"/>
</dbReference>
<proteinExistence type="predicted"/>
<dbReference type="Gene3D" id="2.60.120.820">
    <property type="entry name" value="PHR domain"/>
    <property type="match status" value="1"/>
</dbReference>
<sequence length="1931" mass="211513">MSKLDFSGAPYTDDFDPLKGFQKILFRPGRAVQARELNQIQSMFGNQLSSLANHIFKNGSKVSNGRTALAAKSYVRLLNDPIVSTYPAGTRLVGATSGIQATLVVGVDPENGDPSTLYVVYTSSAIDGTTSTFIPGEKINILDENGFTVDEVEVRCPTCPGSGLSDTIAPVGRGQMFSIDEGIFYFEGMFIETPPQQIIVTKYLTYDTDGNITNFVPCKIGLDFIQSIVTYNEDSSLLDPALGYPNSTAPGADRYRTELRLVKREYNVEDGENFIPLARLGEGLRIEFMKMDSDYADIMDTIAKRTYETNGDYTIRPFRVSFLNSKKKTASDPLGWSVNGNDDDLIAVVTPSVAYVKGYRVETMADTPVAFRKARDTKKMDSFVKHFDGRTYILGKPASNVSWPNLATDSGTMGGTVVTLYDGVATSGGIAGQAIGTFRVTDMQYVSGDVAANTAIFKYYIYDLKLLPGFKLSQAQGYAVSNTGFYTNVVKDATTNQVEIYNNNRQSLIYRLDRNDVKSLRSIADANNGSINVVVRRKLTGVADGSGSVTFTTSSNEYFDNAGPSLVGWYTASGTTRSFNASAAASLNPTSLTLNIGSAAAGASVTVIADILRTNQTEKQKLLTKLTINTVIAPGENIGDKVMLGKADAFRLNSVKVFVDGTPTDPVADVTSEYAIHTGITDTAYGESWIQRVKAPASPISPTMRLAISFDYYEHSGNQGYFTIDSYAAALNAPDSGVTYDSLPTYVSMAGDSYPVASSIDFRPVVIGSDPVSVLLPANDSTMTFDIEYYLSRADLLQINKDGVIYVKEGEPSETPRIPKTDDNAMALYQIWLTPYTYSLKDISTKFIENRRYTMRDIGAIENRLTNVETIVSLNLLEKSAADMSIKDSNGLDRYKNGFIADNFQDFQAADLQSKEWRAGTDRTQRQLRPSFKASNKKLKFNLAKSIGVALRGNVATLPFDNVMYIEQPYATKHLSVNPYLQYNQKGSLVLSPNNDVWSDDTRLPEIVVDIDAGVDAIKQIADAAGVTGTDWGSWVDQNRTILGSSSTSNTQVNGRTTTTTNTTTTTSSVTAARTGTAKTVESRTDTYKIDDVVKDVSLITYIRARKIEFYATKMKPNTRIYAFFDGTKVSEFCRDIGFQPNAANAGQASQLVEYGSPMITDANGEFRGEFNIPGGRFFVGEKQFVLSDDPNMSGDPDLETTTAKCVYFAGGLDVTKQDVSLNVITPNFTTEQVTETSQRTETTVNRDTTVVNNPAPAGDTGRCNQGSTQMISRLACECARGRLAGLCGDPVAQAFIVDQEIFASGLDVYFKQVDLFSDRIFVELRDMVNGYPGVTRLAQKFYTPDQIAPFISDDSSKPFHVDFDAPVFLQAGVQYCFVVGGASPNTRIWVSRLGGEVVNMPGKIVELPATSEVSFRSLNGTTWNAEQYEQIKYKLYRANFKSQQMTLVFENEHDPDAGGYATDENPFQTQTGSTRIRVYQKNHGFTPGDRVSFALFDTNAFRIRYSDFVPQIGQTMHTPTGSGVIDDIRSTSVSNEYMVTVKNMSGVMTASQTYVCDAMTKTARDFWLASSMDSKKPESYTLNQCVGTVLENSYGNKYVNGLIAGIPVGEFNTEYTSGSLGLTVIDVDSIDTYIINVQTPATITGRVGGTGVRVYNGNEKYDVFNVSGAYLPYRATESWTMTGIAHGEAGSVFESQDYNVLAPIAFVPQEDKFSGQPLKIASKNNEQIKLGAGNKSATVTVAFSAANSWTSPIINLDSFSMTTINNRCEWRDKAKLEAIPTGEPTWVDERDPINGTETYKYVTRSVNLANAANDISIFVDVYKDLNADFDIYVKRLPVYETAAIDTLPWIKVNNIVKSRSSVDLTDFIEYNIVASRDILKETVNGVVIPGWLDDSGAPTPFTSFQVKLVGRSKNSAKPPLFRALRIIAVT</sequence>
<dbReference type="Proteomes" id="UP000294655">
    <property type="component" value="Segment"/>
</dbReference>
<feature type="region of interest" description="Disordered" evidence="1">
    <location>
        <begin position="1046"/>
        <end position="1071"/>
    </location>
</feature>
<reference evidence="3 4" key="1">
    <citation type="submission" date="2019-02" db="EMBL/GenBank/DDBJ databases">
        <authorList>
            <person name="He Y."/>
            <person name="Shi H."/>
            <person name="Li J."/>
            <person name="Sun Y."/>
        </authorList>
    </citation>
    <scope>NUCLEOTIDE SEQUENCE [LARGE SCALE GENOMIC DNA]</scope>
</reference>
<feature type="domain" description="DUF4815" evidence="2">
    <location>
        <begin position="10"/>
        <end position="69"/>
    </location>
</feature>
<feature type="compositionally biased region" description="Low complexity" evidence="1">
    <location>
        <begin position="1048"/>
        <end position="1071"/>
    </location>
</feature>
<feature type="domain" description="DUF4815" evidence="2">
    <location>
        <begin position="218"/>
        <end position="387"/>
    </location>
</feature>
<dbReference type="GeneID" id="55614672"/>
<dbReference type="KEGG" id="vg:55614672"/>
<feature type="domain" description="DUF4815" evidence="2">
    <location>
        <begin position="760"/>
        <end position="1003"/>
    </location>
</feature>
<evidence type="ECO:0000313" key="4">
    <source>
        <dbReference type="Proteomes" id="UP000294655"/>
    </source>
</evidence>
<accession>A0A482IF71</accession>
<evidence type="ECO:0000256" key="1">
    <source>
        <dbReference type="SAM" id="MobiDB-lite"/>
    </source>
</evidence>